<comment type="catalytic activity">
    <reaction evidence="7">
        <text>(S)-lactate + O2 = pyruvate + H2O2</text>
        <dbReference type="Rhea" id="RHEA:55868"/>
        <dbReference type="ChEBI" id="CHEBI:15361"/>
        <dbReference type="ChEBI" id="CHEBI:15379"/>
        <dbReference type="ChEBI" id="CHEBI:16240"/>
        <dbReference type="ChEBI" id="CHEBI:16651"/>
    </reaction>
    <physiologicalReaction direction="left-to-right" evidence="7">
        <dbReference type="Rhea" id="RHEA:55869"/>
    </physiologicalReaction>
</comment>
<dbReference type="STRING" id="1413210.U472_13860"/>
<evidence type="ECO:0000256" key="4">
    <source>
        <dbReference type="ARBA" id="ARBA00023002"/>
    </source>
</evidence>
<evidence type="ECO:0000256" key="8">
    <source>
        <dbReference type="PIRSR" id="PIRSR000138-1"/>
    </source>
</evidence>
<dbReference type="GO" id="GO:0016491">
    <property type="term" value="F:oxidoreductase activity"/>
    <property type="evidence" value="ECO:0007669"/>
    <property type="project" value="UniProtKB-KW"/>
</dbReference>
<dbReference type="PROSITE" id="PS51349">
    <property type="entry name" value="FMN_HYDROXY_ACID_DH_2"/>
    <property type="match status" value="1"/>
</dbReference>
<proteinExistence type="inferred from homology"/>
<dbReference type="CDD" id="cd02809">
    <property type="entry name" value="alpha_hydroxyacid_oxid_FMN"/>
    <property type="match status" value="1"/>
</dbReference>
<evidence type="ECO:0000256" key="5">
    <source>
        <dbReference type="ARBA" id="ARBA00024042"/>
    </source>
</evidence>
<evidence type="ECO:0000259" key="10">
    <source>
        <dbReference type="PROSITE" id="PS51349"/>
    </source>
</evidence>
<gene>
    <name evidence="11" type="ORF">SAMN06265827_11449</name>
</gene>
<dbReference type="InterPro" id="IPR037396">
    <property type="entry name" value="FMN_HAD"/>
</dbReference>
<dbReference type="InterPro" id="IPR012133">
    <property type="entry name" value="Alpha-hydoxy_acid_DH_FMN"/>
</dbReference>
<sequence>MELNQIYNNAREKMKGYCKVCPFCDGKACRGEVPGMGGAGTGSAFQANIEAWQRYKLEMRTIHQVQNPSTELELFGVKLTTPIIKAPVTGSSYNMGGSLSEEEYADIVVEGSKEFGTIAMTGDGADPTMYNSGLEAIKQADGFGIAIIKPRSQKEIIKRIKEAEKVGALAVGVDIDGAGLITMALKGQPVGPKSKEEIEELVNSTDLPFILKGIMTLDEARIAAEAGVDAIVVSNHGGRVLDSTPGTADVLAEIVSEVGGRIKILVDGGIRSGVDVLKALALGANGVLVARPLIIGVFGGEKEGFKMILEKMTTELKKAMILTGCESLGAVKGNILRKLND</sequence>
<protein>
    <recommendedName>
        <fullName evidence="6">L-lactate oxidase</fullName>
    </recommendedName>
</protein>
<dbReference type="Pfam" id="PF01070">
    <property type="entry name" value="FMN_dh"/>
    <property type="match status" value="2"/>
</dbReference>
<evidence type="ECO:0000256" key="7">
    <source>
        <dbReference type="ARBA" id="ARBA00048754"/>
    </source>
</evidence>
<dbReference type="PANTHER" id="PTHR10578:SF107">
    <property type="entry name" value="2-HYDROXYACID OXIDASE 1"/>
    <property type="match status" value="1"/>
</dbReference>
<dbReference type="Gene3D" id="3.20.20.70">
    <property type="entry name" value="Aldolase class I"/>
    <property type="match status" value="1"/>
</dbReference>
<accession>A0A285H8B0</accession>
<evidence type="ECO:0000256" key="6">
    <source>
        <dbReference type="ARBA" id="ARBA00029513"/>
    </source>
</evidence>
<keyword evidence="4" id="KW-0560">Oxidoreductase</keyword>
<dbReference type="PIRSF" id="PIRSF000138">
    <property type="entry name" value="Al-hdrx_acd_dh"/>
    <property type="match status" value="1"/>
</dbReference>
<dbReference type="GO" id="GO:0010181">
    <property type="term" value="F:FMN binding"/>
    <property type="evidence" value="ECO:0007669"/>
    <property type="project" value="InterPro"/>
</dbReference>
<feature type="binding site" evidence="9">
    <location>
        <position position="236"/>
    </location>
    <ligand>
        <name>FMN</name>
        <dbReference type="ChEBI" id="CHEBI:58210"/>
    </ligand>
</feature>
<evidence type="ECO:0000256" key="1">
    <source>
        <dbReference type="ARBA" id="ARBA00001917"/>
    </source>
</evidence>
<keyword evidence="11" id="KW-0413">Isomerase</keyword>
<keyword evidence="2 9" id="KW-0285">Flavoprotein</keyword>
<dbReference type="OrthoDB" id="9770452at2"/>
<dbReference type="GO" id="GO:0016853">
    <property type="term" value="F:isomerase activity"/>
    <property type="evidence" value="ECO:0007669"/>
    <property type="project" value="UniProtKB-KW"/>
</dbReference>
<keyword evidence="12" id="KW-1185">Reference proteome</keyword>
<dbReference type="InterPro" id="IPR000262">
    <property type="entry name" value="FMN-dep_DH"/>
</dbReference>
<evidence type="ECO:0000313" key="12">
    <source>
        <dbReference type="Proteomes" id="UP000219573"/>
    </source>
</evidence>
<comment type="cofactor">
    <cofactor evidence="1">
        <name>FMN</name>
        <dbReference type="ChEBI" id="CHEBI:58210"/>
    </cofactor>
</comment>
<dbReference type="PANTHER" id="PTHR10578">
    <property type="entry name" value="S -2-HYDROXY-ACID OXIDASE-RELATED"/>
    <property type="match status" value="1"/>
</dbReference>
<comment type="similarity">
    <text evidence="5">Belongs to the FMN-dependent alpha-hydroxy acid dehydrogenase family.</text>
</comment>
<evidence type="ECO:0000256" key="2">
    <source>
        <dbReference type="ARBA" id="ARBA00022630"/>
    </source>
</evidence>
<organism evidence="11 12">
    <name type="scientific">Orenia metallireducens</name>
    <dbReference type="NCBI Taxonomy" id="1413210"/>
    <lineage>
        <taxon>Bacteria</taxon>
        <taxon>Bacillati</taxon>
        <taxon>Bacillota</taxon>
        <taxon>Clostridia</taxon>
        <taxon>Halanaerobiales</taxon>
        <taxon>Halobacteroidaceae</taxon>
        <taxon>Orenia</taxon>
    </lineage>
</organism>
<feature type="domain" description="FMN hydroxy acid dehydrogenase" evidence="10">
    <location>
        <begin position="37"/>
        <end position="341"/>
    </location>
</feature>
<feature type="binding site" evidence="9">
    <location>
        <position position="239"/>
    </location>
    <ligand>
        <name>glyoxylate</name>
        <dbReference type="ChEBI" id="CHEBI:36655"/>
    </ligand>
</feature>
<feature type="active site" description="Proton acceptor" evidence="8">
    <location>
        <position position="236"/>
    </location>
</feature>
<reference evidence="12" key="1">
    <citation type="submission" date="2017-09" db="EMBL/GenBank/DDBJ databases">
        <authorList>
            <person name="Varghese N."/>
            <person name="Submissions S."/>
        </authorList>
    </citation>
    <scope>NUCLEOTIDE SEQUENCE [LARGE SCALE GENOMIC DNA]</scope>
    <source>
        <strain evidence="12">MSL47</strain>
    </source>
</reference>
<evidence type="ECO:0000256" key="9">
    <source>
        <dbReference type="PIRSR" id="PIRSR000138-2"/>
    </source>
</evidence>
<feature type="binding site" evidence="9">
    <location>
        <begin position="267"/>
        <end position="271"/>
    </location>
    <ligand>
        <name>FMN</name>
        <dbReference type="ChEBI" id="CHEBI:58210"/>
    </ligand>
</feature>
<dbReference type="Proteomes" id="UP000219573">
    <property type="component" value="Unassembled WGS sequence"/>
</dbReference>
<dbReference type="EMBL" id="OBDZ01000014">
    <property type="protein sequence ID" value="SNY30851.1"/>
    <property type="molecule type" value="Genomic_DNA"/>
</dbReference>
<keyword evidence="3 9" id="KW-0288">FMN</keyword>
<name>A0A285H8B0_9FIRM</name>
<evidence type="ECO:0000313" key="11">
    <source>
        <dbReference type="EMBL" id="SNY30851.1"/>
    </source>
</evidence>
<dbReference type="SUPFAM" id="SSF51395">
    <property type="entry name" value="FMN-linked oxidoreductases"/>
    <property type="match status" value="1"/>
</dbReference>
<dbReference type="InterPro" id="IPR013785">
    <property type="entry name" value="Aldolase_TIM"/>
</dbReference>
<dbReference type="RefSeq" id="WP_097018047.1">
    <property type="nucleotide sequence ID" value="NZ_OBDZ01000014.1"/>
</dbReference>
<evidence type="ECO:0000256" key="3">
    <source>
        <dbReference type="ARBA" id="ARBA00022643"/>
    </source>
</evidence>
<feature type="binding site" evidence="9">
    <location>
        <position position="212"/>
    </location>
    <ligand>
        <name>FMN</name>
        <dbReference type="ChEBI" id="CHEBI:58210"/>
    </ligand>
</feature>
<feature type="binding site" evidence="9">
    <location>
        <position position="234"/>
    </location>
    <ligand>
        <name>FMN</name>
        <dbReference type="ChEBI" id="CHEBI:58210"/>
    </ligand>
</feature>
<dbReference type="AlphaFoldDB" id="A0A285H8B0"/>